<feature type="compositionally biased region" description="Low complexity" evidence="1">
    <location>
        <begin position="222"/>
        <end position="231"/>
    </location>
</feature>
<evidence type="ECO:0000256" key="1">
    <source>
        <dbReference type="SAM" id="MobiDB-lite"/>
    </source>
</evidence>
<dbReference type="Proteomes" id="UP000016933">
    <property type="component" value="Unassembled WGS sequence"/>
</dbReference>
<dbReference type="OMA" id="NWGNDEL"/>
<accession>M2Y2I5</accession>
<keyword evidence="3" id="KW-1185">Reference proteome</keyword>
<dbReference type="EMBL" id="KB446545">
    <property type="protein sequence ID" value="EME39509.1"/>
    <property type="molecule type" value="Genomic_DNA"/>
</dbReference>
<feature type="region of interest" description="Disordered" evidence="1">
    <location>
        <begin position="128"/>
        <end position="150"/>
    </location>
</feature>
<evidence type="ECO:0000313" key="2">
    <source>
        <dbReference type="EMBL" id="EME39509.1"/>
    </source>
</evidence>
<organism evidence="2 3">
    <name type="scientific">Dothistroma septosporum (strain NZE10 / CBS 128990)</name>
    <name type="common">Red band needle blight fungus</name>
    <name type="synonym">Mycosphaerella pini</name>
    <dbReference type="NCBI Taxonomy" id="675120"/>
    <lineage>
        <taxon>Eukaryota</taxon>
        <taxon>Fungi</taxon>
        <taxon>Dikarya</taxon>
        <taxon>Ascomycota</taxon>
        <taxon>Pezizomycotina</taxon>
        <taxon>Dothideomycetes</taxon>
        <taxon>Dothideomycetidae</taxon>
        <taxon>Mycosphaerellales</taxon>
        <taxon>Mycosphaerellaceae</taxon>
        <taxon>Dothistroma</taxon>
    </lineage>
</organism>
<gene>
    <name evidence="2" type="ORF">DOTSEDRAFT_97361</name>
</gene>
<feature type="region of interest" description="Disordered" evidence="1">
    <location>
        <begin position="204"/>
        <end position="244"/>
    </location>
</feature>
<name>M2Y2I5_DOTSN</name>
<dbReference type="AlphaFoldDB" id="M2Y2I5"/>
<sequence length="261" mass="28924">MYRTTDPRFRRRLNDLSQTLESANESAQSGLYVFGQNYIRPCFQSIGSCFTTCVDASCPSLNLSQRDIERRRARGRTRGRAELNFDFYDDWDDDEGEGLLGWGTDPFGNEGSASGGYGSINAAQPARTKAMSYSKTRRKSAVLSHDGGPDPTVIPGATGFWSRLFGGKSKALHYRPSAADLQEHPGARKGKRRDLTEGEALLEDIEGEASAGRGHRRKRSETQTTTSSYSSRGDIFPSDEELDDAIPLDDEFAMVLERRTT</sequence>
<dbReference type="HOGENOM" id="CLU_028829_1_1_1"/>
<dbReference type="OrthoDB" id="5421971at2759"/>
<feature type="non-terminal residue" evidence="2">
    <location>
        <position position="261"/>
    </location>
</feature>
<reference evidence="3" key="1">
    <citation type="journal article" date="2012" name="PLoS Genet.">
        <title>The genomes of the fungal plant pathogens Cladosporium fulvum and Dothistroma septosporum reveal adaptation to different hosts and lifestyles but also signatures of common ancestry.</title>
        <authorList>
            <person name="de Wit P.J.G.M."/>
            <person name="van der Burgt A."/>
            <person name="Oekmen B."/>
            <person name="Stergiopoulos I."/>
            <person name="Abd-Elsalam K.A."/>
            <person name="Aerts A.L."/>
            <person name="Bahkali A.H."/>
            <person name="Beenen H.G."/>
            <person name="Chettri P."/>
            <person name="Cox M.P."/>
            <person name="Datema E."/>
            <person name="de Vries R.P."/>
            <person name="Dhillon B."/>
            <person name="Ganley A.R."/>
            <person name="Griffiths S.A."/>
            <person name="Guo Y."/>
            <person name="Hamelin R.C."/>
            <person name="Henrissat B."/>
            <person name="Kabir M.S."/>
            <person name="Jashni M.K."/>
            <person name="Kema G."/>
            <person name="Klaubauf S."/>
            <person name="Lapidus A."/>
            <person name="Levasseur A."/>
            <person name="Lindquist E."/>
            <person name="Mehrabi R."/>
            <person name="Ohm R.A."/>
            <person name="Owen T.J."/>
            <person name="Salamov A."/>
            <person name="Schwelm A."/>
            <person name="Schijlen E."/>
            <person name="Sun H."/>
            <person name="van den Burg H.A."/>
            <person name="van Ham R.C.H.J."/>
            <person name="Zhang S."/>
            <person name="Goodwin S.B."/>
            <person name="Grigoriev I.V."/>
            <person name="Collemare J."/>
            <person name="Bradshaw R.E."/>
        </authorList>
    </citation>
    <scope>NUCLEOTIDE SEQUENCE [LARGE SCALE GENOMIC DNA]</scope>
    <source>
        <strain evidence="3">NZE10 / CBS 128990</strain>
    </source>
</reference>
<proteinExistence type="predicted"/>
<protein>
    <submittedName>
        <fullName evidence="2">Uncharacterized protein</fullName>
    </submittedName>
</protein>
<dbReference type="eggNOG" id="ENOG502RJ2Z">
    <property type="taxonomic scope" value="Eukaryota"/>
</dbReference>
<evidence type="ECO:0000313" key="3">
    <source>
        <dbReference type="Proteomes" id="UP000016933"/>
    </source>
</evidence>
<reference evidence="2 3" key="2">
    <citation type="journal article" date="2012" name="PLoS Pathog.">
        <title>Diverse lifestyles and strategies of plant pathogenesis encoded in the genomes of eighteen Dothideomycetes fungi.</title>
        <authorList>
            <person name="Ohm R.A."/>
            <person name="Feau N."/>
            <person name="Henrissat B."/>
            <person name="Schoch C.L."/>
            <person name="Horwitz B.A."/>
            <person name="Barry K.W."/>
            <person name="Condon B.J."/>
            <person name="Copeland A.C."/>
            <person name="Dhillon B."/>
            <person name="Glaser F."/>
            <person name="Hesse C.N."/>
            <person name="Kosti I."/>
            <person name="LaButti K."/>
            <person name="Lindquist E.A."/>
            <person name="Lucas S."/>
            <person name="Salamov A.A."/>
            <person name="Bradshaw R.E."/>
            <person name="Ciuffetti L."/>
            <person name="Hamelin R.C."/>
            <person name="Kema G.H.J."/>
            <person name="Lawrence C."/>
            <person name="Scott J.A."/>
            <person name="Spatafora J.W."/>
            <person name="Turgeon B.G."/>
            <person name="de Wit P.J.G.M."/>
            <person name="Zhong S."/>
            <person name="Goodwin S.B."/>
            <person name="Grigoriev I.V."/>
        </authorList>
    </citation>
    <scope>NUCLEOTIDE SEQUENCE [LARGE SCALE GENOMIC DNA]</scope>
    <source>
        <strain evidence="3">NZE10 / CBS 128990</strain>
    </source>
</reference>